<gene>
    <name evidence="1" type="ORF">PM001_LOCUS10771</name>
</gene>
<organism evidence="1 2">
    <name type="scientific">Peronospora matthiolae</name>
    <dbReference type="NCBI Taxonomy" id="2874970"/>
    <lineage>
        <taxon>Eukaryota</taxon>
        <taxon>Sar</taxon>
        <taxon>Stramenopiles</taxon>
        <taxon>Oomycota</taxon>
        <taxon>Peronosporomycetes</taxon>
        <taxon>Peronosporales</taxon>
        <taxon>Peronosporaceae</taxon>
        <taxon>Peronospora</taxon>
    </lineage>
</organism>
<dbReference type="AlphaFoldDB" id="A0AAV1TTD3"/>
<comment type="caution">
    <text evidence="1">The sequence shown here is derived from an EMBL/GenBank/DDBJ whole genome shotgun (WGS) entry which is preliminary data.</text>
</comment>
<reference evidence="1" key="1">
    <citation type="submission" date="2024-01" db="EMBL/GenBank/DDBJ databases">
        <authorList>
            <person name="Webb A."/>
        </authorList>
    </citation>
    <scope>NUCLEOTIDE SEQUENCE</scope>
    <source>
        <strain evidence="1">Pm1</strain>
    </source>
</reference>
<sequence>MAWLGGIAAQLWHRCIISRDVQSLRTTKNFVVAIEWQTERESGSLLLNTQAKSSAALIYLDAPMCTHNLIARLMHVECLTKESLVHNYRRAARSCYVSSALSNIPSPVVTRSLPTTCRGDCEVLLPSLEKRFIVVTSYSRGGGSSAIHGYHNASRRLCVTY</sequence>
<proteinExistence type="predicted"/>
<accession>A0AAV1TTD3</accession>
<evidence type="ECO:0000313" key="2">
    <source>
        <dbReference type="Proteomes" id="UP001162060"/>
    </source>
</evidence>
<protein>
    <submittedName>
        <fullName evidence="1">Uncharacterized protein</fullName>
    </submittedName>
</protein>
<name>A0AAV1TTD3_9STRA</name>
<dbReference type="EMBL" id="CAKLBY020000087">
    <property type="protein sequence ID" value="CAK7925621.1"/>
    <property type="molecule type" value="Genomic_DNA"/>
</dbReference>
<evidence type="ECO:0000313" key="1">
    <source>
        <dbReference type="EMBL" id="CAK7925621.1"/>
    </source>
</evidence>
<dbReference type="Proteomes" id="UP001162060">
    <property type="component" value="Unassembled WGS sequence"/>
</dbReference>